<organism evidence="2 3">
    <name type="scientific">Orbilia ellipsospora</name>
    <dbReference type="NCBI Taxonomy" id="2528407"/>
    <lineage>
        <taxon>Eukaryota</taxon>
        <taxon>Fungi</taxon>
        <taxon>Dikarya</taxon>
        <taxon>Ascomycota</taxon>
        <taxon>Pezizomycotina</taxon>
        <taxon>Orbiliomycetes</taxon>
        <taxon>Orbiliales</taxon>
        <taxon>Orbiliaceae</taxon>
        <taxon>Orbilia</taxon>
    </lineage>
</organism>
<dbReference type="Proteomes" id="UP001365542">
    <property type="component" value="Unassembled WGS sequence"/>
</dbReference>
<dbReference type="InterPro" id="IPR015915">
    <property type="entry name" value="Kelch-typ_b-propeller"/>
</dbReference>
<keyword evidence="1" id="KW-0812">Transmembrane</keyword>
<dbReference type="AlphaFoldDB" id="A0AAV9XHB2"/>
<feature type="transmembrane region" description="Helical" evidence="1">
    <location>
        <begin position="457"/>
        <end position="482"/>
    </location>
</feature>
<evidence type="ECO:0000256" key="1">
    <source>
        <dbReference type="SAM" id="Phobius"/>
    </source>
</evidence>
<evidence type="ECO:0000313" key="3">
    <source>
        <dbReference type="Proteomes" id="UP001365542"/>
    </source>
</evidence>
<keyword evidence="3" id="KW-1185">Reference proteome</keyword>
<protein>
    <submittedName>
        <fullName evidence="2">Uncharacterized protein</fullName>
    </submittedName>
</protein>
<accession>A0AAV9XHB2</accession>
<name>A0AAV9XHB2_9PEZI</name>
<evidence type="ECO:0000313" key="2">
    <source>
        <dbReference type="EMBL" id="KAK6541490.1"/>
    </source>
</evidence>
<keyword evidence="1" id="KW-1133">Transmembrane helix</keyword>
<sequence>MQGNRTYETPSVKLNQIHTCLIWNQGSAIVGAAVYSGMGKYTFSPYDASDPGEQFDTIFLTNLLDFYSPGFSIDFSSTSNTLADFPDGISQFPYQSTHGILMSTNTSLYFLNSDEGVYVYDILNNKGEFDVVPMNHSHPAGSSKGGYASDPVTGRMFYAGTYDGTTEEMDNKGRGWLEILETDHRTPKETSGENITPRWVNRVDNGPSLVGSALNYLRYGKQGVLVAFGGSDYNVTTNSYNEYMNNIKVFDIDSSKWYTVQATGGSSEKDIPPSGQIFYSGVSAAPDDSSFQITIYYQGRVFVLTIPTFQWLDVTPGDQSNGDGNGNPGRELGTAVVWNEAQMIIVGGLVKNGANSTRNGCSSGSPYLFLDLTVFEWKTAQEFNFDQAYTQPKYVYSLIGGDYSGGNKQKGPPGGFNNSSLDSIFATTLPKVPANLTDISLEGIFPKINVTPKKSKIPIIVGATVGGVVGVMLILGIIWYFWWRRRGQQIPEVPKATVLELE</sequence>
<reference evidence="2 3" key="1">
    <citation type="submission" date="2019-10" db="EMBL/GenBank/DDBJ databases">
        <authorList>
            <person name="Palmer J.M."/>
        </authorList>
    </citation>
    <scope>NUCLEOTIDE SEQUENCE [LARGE SCALE GENOMIC DNA]</scope>
    <source>
        <strain evidence="2 3">TWF694</strain>
    </source>
</reference>
<comment type="caution">
    <text evidence="2">The sequence shown here is derived from an EMBL/GenBank/DDBJ whole genome shotgun (WGS) entry which is preliminary data.</text>
</comment>
<dbReference type="EMBL" id="JAVHJO010000003">
    <property type="protein sequence ID" value="KAK6541490.1"/>
    <property type="molecule type" value="Genomic_DNA"/>
</dbReference>
<gene>
    <name evidence="2" type="ORF">TWF694_007299</name>
</gene>
<dbReference type="Gene3D" id="2.120.10.80">
    <property type="entry name" value="Kelch-type beta propeller"/>
    <property type="match status" value="1"/>
</dbReference>
<keyword evidence="1" id="KW-0472">Membrane</keyword>
<proteinExistence type="predicted"/>
<dbReference type="InterPro" id="IPR011043">
    <property type="entry name" value="Gal_Oxase/kelch_b-propeller"/>
</dbReference>
<dbReference type="SUPFAM" id="SSF50965">
    <property type="entry name" value="Galactose oxidase, central domain"/>
    <property type="match status" value="1"/>
</dbReference>